<gene>
    <name evidence="7" type="ORF">TTHERM_01028800</name>
</gene>
<dbReference type="Gene3D" id="3.40.395.10">
    <property type="entry name" value="Adenoviral Proteinase, Chain A"/>
    <property type="match status" value="1"/>
</dbReference>
<dbReference type="OrthoDB" id="9592245at2759"/>
<dbReference type="Proteomes" id="UP000009168">
    <property type="component" value="Unassembled WGS sequence"/>
</dbReference>
<keyword evidence="8" id="KW-1185">Reference proteome</keyword>
<dbReference type="RefSeq" id="XP_001015142.2">
    <property type="nucleotide sequence ID" value="XM_001015142.2"/>
</dbReference>
<feature type="coiled-coil region" evidence="4">
    <location>
        <begin position="552"/>
        <end position="580"/>
    </location>
</feature>
<protein>
    <recommendedName>
        <fullName evidence="6">Ubiquitin-like protease family profile domain-containing protein</fullName>
    </recommendedName>
</protein>
<dbReference type="GeneID" id="7824989"/>
<dbReference type="HOGENOM" id="CLU_298539_0_0_1"/>
<dbReference type="SUPFAM" id="SSF54001">
    <property type="entry name" value="Cysteine proteinases"/>
    <property type="match status" value="1"/>
</dbReference>
<evidence type="ECO:0000256" key="5">
    <source>
        <dbReference type="SAM" id="MobiDB-lite"/>
    </source>
</evidence>
<feature type="compositionally biased region" description="Basic residues" evidence="5">
    <location>
        <begin position="444"/>
        <end position="454"/>
    </location>
</feature>
<evidence type="ECO:0000256" key="2">
    <source>
        <dbReference type="ARBA" id="ARBA00022670"/>
    </source>
</evidence>
<dbReference type="PROSITE" id="PS50600">
    <property type="entry name" value="ULP_PROTEASE"/>
    <property type="match status" value="1"/>
</dbReference>
<evidence type="ECO:0000256" key="3">
    <source>
        <dbReference type="ARBA" id="ARBA00022801"/>
    </source>
</evidence>
<proteinExistence type="inferred from homology"/>
<feature type="compositionally biased region" description="Acidic residues" evidence="5">
    <location>
        <begin position="461"/>
        <end position="480"/>
    </location>
</feature>
<dbReference type="EMBL" id="GG662710">
    <property type="protein sequence ID" value="EAR94897.2"/>
    <property type="molecule type" value="Genomic_DNA"/>
</dbReference>
<reference evidence="8" key="1">
    <citation type="journal article" date="2006" name="PLoS Biol.">
        <title>Macronuclear genome sequence of the ciliate Tetrahymena thermophila, a model eukaryote.</title>
        <authorList>
            <person name="Eisen J.A."/>
            <person name="Coyne R.S."/>
            <person name="Wu M."/>
            <person name="Wu D."/>
            <person name="Thiagarajan M."/>
            <person name="Wortman J.R."/>
            <person name="Badger J.H."/>
            <person name="Ren Q."/>
            <person name="Amedeo P."/>
            <person name="Jones K.M."/>
            <person name="Tallon L.J."/>
            <person name="Delcher A.L."/>
            <person name="Salzberg S.L."/>
            <person name="Silva J.C."/>
            <person name="Haas B.J."/>
            <person name="Majoros W.H."/>
            <person name="Farzad M."/>
            <person name="Carlton J.M."/>
            <person name="Smith R.K. Jr."/>
            <person name="Garg J."/>
            <person name="Pearlman R.E."/>
            <person name="Karrer K.M."/>
            <person name="Sun L."/>
            <person name="Manning G."/>
            <person name="Elde N.C."/>
            <person name="Turkewitz A.P."/>
            <person name="Asai D.J."/>
            <person name="Wilkes D.E."/>
            <person name="Wang Y."/>
            <person name="Cai H."/>
            <person name="Collins K."/>
            <person name="Stewart B.A."/>
            <person name="Lee S.R."/>
            <person name="Wilamowska K."/>
            <person name="Weinberg Z."/>
            <person name="Ruzzo W.L."/>
            <person name="Wloga D."/>
            <person name="Gaertig J."/>
            <person name="Frankel J."/>
            <person name="Tsao C.-C."/>
            <person name="Gorovsky M.A."/>
            <person name="Keeling P.J."/>
            <person name="Waller R.F."/>
            <person name="Patron N.J."/>
            <person name="Cherry J.M."/>
            <person name="Stover N.A."/>
            <person name="Krieger C.J."/>
            <person name="del Toro C."/>
            <person name="Ryder H.F."/>
            <person name="Williamson S.C."/>
            <person name="Barbeau R.A."/>
            <person name="Hamilton E.P."/>
            <person name="Orias E."/>
        </authorList>
    </citation>
    <scope>NUCLEOTIDE SEQUENCE [LARGE SCALE GENOMIC DNA]</scope>
    <source>
        <strain evidence="8">SB210</strain>
    </source>
</reference>
<keyword evidence="3" id="KW-0378">Hydrolase</keyword>
<feature type="region of interest" description="Disordered" evidence="5">
    <location>
        <begin position="434"/>
        <end position="480"/>
    </location>
</feature>
<accession>Q23EG0</accession>
<dbReference type="InterPro" id="IPR003653">
    <property type="entry name" value="Peptidase_C48_C"/>
</dbReference>
<comment type="similarity">
    <text evidence="1">Belongs to the peptidase C48 family.</text>
</comment>
<evidence type="ECO:0000259" key="6">
    <source>
        <dbReference type="PROSITE" id="PS50600"/>
    </source>
</evidence>
<name>Q23EG0_TETTS</name>
<feature type="domain" description="Ubiquitin-like protease family profile" evidence="6">
    <location>
        <begin position="822"/>
        <end position="1064"/>
    </location>
</feature>
<evidence type="ECO:0000256" key="4">
    <source>
        <dbReference type="SAM" id="Coils"/>
    </source>
</evidence>
<dbReference type="InParanoid" id="Q23EG0"/>
<dbReference type="AlphaFoldDB" id="Q23EG0"/>
<feature type="compositionally biased region" description="Low complexity" evidence="5">
    <location>
        <begin position="741"/>
        <end position="768"/>
    </location>
</feature>
<organism evidence="7 8">
    <name type="scientific">Tetrahymena thermophila (strain SB210)</name>
    <dbReference type="NCBI Taxonomy" id="312017"/>
    <lineage>
        <taxon>Eukaryota</taxon>
        <taxon>Sar</taxon>
        <taxon>Alveolata</taxon>
        <taxon>Ciliophora</taxon>
        <taxon>Intramacronucleata</taxon>
        <taxon>Oligohymenophorea</taxon>
        <taxon>Hymenostomatida</taxon>
        <taxon>Tetrahymenina</taxon>
        <taxon>Tetrahymenidae</taxon>
        <taxon>Tetrahymena</taxon>
    </lineage>
</organism>
<dbReference type="KEGG" id="tet:TTHERM_01028800"/>
<keyword evidence="4" id="KW-0175">Coiled coil</keyword>
<dbReference type="InterPro" id="IPR038765">
    <property type="entry name" value="Papain-like_cys_pep_sf"/>
</dbReference>
<evidence type="ECO:0000313" key="8">
    <source>
        <dbReference type="Proteomes" id="UP000009168"/>
    </source>
</evidence>
<keyword evidence="2" id="KW-0645">Protease</keyword>
<dbReference type="eggNOG" id="ENOG502SZ8Z">
    <property type="taxonomic scope" value="Eukaryota"/>
</dbReference>
<evidence type="ECO:0000313" key="7">
    <source>
        <dbReference type="EMBL" id="EAR94897.2"/>
    </source>
</evidence>
<feature type="region of interest" description="Disordered" evidence="5">
    <location>
        <begin position="732"/>
        <end position="768"/>
    </location>
</feature>
<dbReference type="GO" id="GO:0006508">
    <property type="term" value="P:proteolysis"/>
    <property type="evidence" value="ECO:0007669"/>
    <property type="project" value="UniProtKB-KW"/>
</dbReference>
<dbReference type="GO" id="GO:0008234">
    <property type="term" value="F:cysteine-type peptidase activity"/>
    <property type="evidence" value="ECO:0007669"/>
    <property type="project" value="InterPro"/>
</dbReference>
<evidence type="ECO:0000256" key="1">
    <source>
        <dbReference type="ARBA" id="ARBA00005234"/>
    </source>
</evidence>
<sequence length="1064" mass="126389">MDVDNIREMLFKKQKSGMLNLLFQKNPKQNEVNISIVLSSDPNSMLVPYRNINCKQLQCLYDEDELVQLCMKNSKNTNYKFSFPCKCCKTKINFQDFYLDEDLYEKINRIFGCYNKQEVVVNEIVLNREGECSLKLLKRPGQYIVRDKTIPSMRDYQDEEYIQMRQFFETKAKEVFVSKDVIINRMGLSLTYEQLELLTEEQTSSVPLMAFLLNYAHNYQENLYEQKGQINTKKNLCIITLIIQGLTAQKQIDADYLTNFENYYQYQELVNNYENVAVVIYYEKTWSLLLVDLNQNQSHFFIFKDHMKDEYAEVVSALIAEQFDLKNSVINYVENFSFHSPTEAKYSGTLVFRLLMWLIDPPGNPQPFSEFSQQTLEIIKKQTTIIEWLLFKMMMQDPKNNHIFEGFKLVQSKKSIDSTMPSIVSLQGILSPPSSNQAFEKESKKKKKKKKKKHESSPILEAEEDQEDNFYEPQEQQEDEQDEILNNFNFQQEFDELKRRYSQNGILNIPKEELDLLVEKLQYDVSKEMKRKKKQEQIEKETLADYYINKKLQEFDLQIKQAKTHKKKKKRKDYDEEEEDEISEDDILAQYERGEITKEDVLEKQQVQLSVGELKTILKQFEVDMNKRIDFKQQNNVQDAIDKERQVGEYMEWYNTFVQLLHYYYNYDIETYKQLIDEYNFRFHSMIFHKLGLDWQASKNSKSNQTNEQSQLYNSSIKQSLQNHSSVYNNSNFKNQFEIGNNSNNNSLRNSYNNNNNNNNNNNKNQNSPIGFNLGSSLALAGMSSINQSISDKNYAYAFGQRYNESVINNENSNIVCQRYEKTITEGDIIKLRSGNILTEDGLNFFIKYLEERQGHQLYLYQLNQKEFPKGMRILYLSSSFYKYFTKENPLQQDNLDFKCMRHYMKPYTGQNNTIFDKFDKIFIPILLSLNEIHLVMINLNKKELILFMTSNFSGHSLEAVNNPILQNIMRFLQKELYEKKMQNLNFLNWEHKYVYLDETFTQKFKQSILNTAFIINMLSKQKEYQTFSQQEYSSFTQRLIKLFYQIGITKNKKNEIVINNMPL</sequence>